<keyword evidence="4" id="KW-0808">Transferase</keyword>
<dbReference type="InterPro" id="IPR044878">
    <property type="entry name" value="UbiA_sf"/>
</dbReference>
<feature type="transmembrane region" description="Helical" evidence="8">
    <location>
        <begin position="129"/>
        <end position="147"/>
    </location>
</feature>
<protein>
    <submittedName>
        <fullName evidence="9">Unannotated protein</fullName>
    </submittedName>
</protein>
<keyword evidence="6 8" id="KW-1133">Transmembrane helix</keyword>
<reference evidence="9" key="1">
    <citation type="submission" date="2020-05" db="EMBL/GenBank/DDBJ databases">
        <authorList>
            <person name="Chiriac C."/>
            <person name="Salcher M."/>
            <person name="Ghai R."/>
            <person name="Kavagutti S V."/>
        </authorList>
    </citation>
    <scope>NUCLEOTIDE SEQUENCE</scope>
</reference>
<feature type="transmembrane region" description="Helical" evidence="8">
    <location>
        <begin position="153"/>
        <end position="172"/>
    </location>
</feature>
<dbReference type="PANTHER" id="PTHR13929">
    <property type="entry name" value="1,4-DIHYDROXY-2-NAPHTHOATE OCTAPRENYLTRANSFERASE"/>
    <property type="match status" value="1"/>
</dbReference>
<comment type="subcellular location">
    <subcellularLocation>
        <location evidence="1">Membrane</location>
        <topology evidence="1">Multi-pass membrane protein</topology>
    </subcellularLocation>
</comment>
<dbReference type="PANTHER" id="PTHR13929:SF0">
    <property type="entry name" value="UBIA PRENYLTRANSFERASE DOMAIN-CONTAINING PROTEIN 1"/>
    <property type="match status" value="1"/>
</dbReference>
<keyword evidence="5 8" id="KW-0812">Transmembrane</keyword>
<evidence type="ECO:0000256" key="8">
    <source>
        <dbReference type="SAM" id="Phobius"/>
    </source>
</evidence>
<accession>A0A6J7MRT3</accession>
<comment type="pathway">
    <text evidence="2">Quinol/quinone metabolism; menaquinone biosynthesis.</text>
</comment>
<dbReference type="GO" id="GO:0004659">
    <property type="term" value="F:prenyltransferase activity"/>
    <property type="evidence" value="ECO:0007669"/>
    <property type="project" value="InterPro"/>
</dbReference>
<proteinExistence type="predicted"/>
<evidence type="ECO:0000313" key="9">
    <source>
        <dbReference type="EMBL" id="CAB4981103.1"/>
    </source>
</evidence>
<evidence type="ECO:0000256" key="7">
    <source>
        <dbReference type="ARBA" id="ARBA00023136"/>
    </source>
</evidence>
<organism evidence="9">
    <name type="scientific">freshwater metagenome</name>
    <dbReference type="NCBI Taxonomy" id="449393"/>
    <lineage>
        <taxon>unclassified sequences</taxon>
        <taxon>metagenomes</taxon>
        <taxon>ecological metagenomes</taxon>
    </lineage>
</organism>
<dbReference type="InterPro" id="IPR000537">
    <property type="entry name" value="UbiA_prenyltransferase"/>
</dbReference>
<dbReference type="GO" id="GO:0009234">
    <property type="term" value="P:menaquinone biosynthetic process"/>
    <property type="evidence" value="ECO:0007669"/>
    <property type="project" value="UniProtKB-UniPathway"/>
</dbReference>
<dbReference type="Gene3D" id="1.10.357.140">
    <property type="entry name" value="UbiA prenyltransferase"/>
    <property type="match status" value="1"/>
</dbReference>
<keyword evidence="3" id="KW-0474">Menaquinone biosynthesis</keyword>
<sequence>MAESTKAGSLDGASSKSLWRRWLWVLATTNPPDGEMDPVSRWLFLTRAGVLPMTLVAAAEAGLLAVFRGDAVDWSLFAIASVGLILAHMANNLMNDLFDLQVGTDTEDYPRNLYSPHPVLSGVITRNGLARLALIVNAICLAIMVWLTLQRGWAIVGFAVGGFLLSLAYTAPPLRLKKRGLGEPTVVVVWGPLMVGGVYYAATGMIPAAIIAASLPYAILCTTVLMGKHIDKAPWDEPEGTRTLPVILGERKARSVTRAMFVAFYFLTSVLVITGGFPVGTLLVFLSFQLLVRVWRVYGRAKPKTSPVPNPVWPLWFAPHSFLLTRRAGGLLVLGFMLGAIIKF</sequence>
<evidence type="ECO:0000256" key="5">
    <source>
        <dbReference type="ARBA" id="ARBA00022692"/>
    </source>
</evidence>
<evidence type="ECO:0000256" key="6">
    <source>
        <dbReference type="ARBA" id="ARBA00022989"/>
    </source>
</evidence>
<feature type="transmembrane region" description="Helical" evidence="8">
    <location>
        <begin position="74"/>
        <end position="91"/>
    </location>
</feature>
<dbReference type="CDD" id="cd13962">
    <property type="entry name" value="PT_UbiA_UBIAD1"/>
    <property type="match status" value="1"/>
</dbReference>
<dbReference type="AlphaFoldDB" id="A0A6J7MRT3"/>
<feature type="transmembrane region" description="Helical" evidence="8">
    <location>
        <begin position="261"/>
        <end position="288"/>
    </location>
</feature>
<dbReference type="UniPathway" id="UPA00079"/>
<evidence type="ECO:0000256" key="1">
    <source>
        <dbReference type="ARBA" id="ARBA00004141"/>
    </source>
</evidence>
<keyword evidence="7 8" id="KW-0472">Membrane</keyword>
<dbReference type="InterPro" id="IPR026046">
    <property type="entry name" value="UBIAD1"/>
</dbReference>
<dbReference type="GO" id="GO:0042371">
    <property type="term" value="P:vitamin K biosynthetic process"/>
    <property type="evidence" value="ECO:0007669"/>
    <property type="project" value="TreeGrafter"/>
</dbReference>
<evidence type="ECO:0000256" key="2">
    <source>
        <dbReference type="ARBA" id="ARBA00004863"/>
    </source>
</evidence>
<dbReference type="EMBL" id="CAFBOR010000031">
    <property type="protein sequence ID" value="CAB4981103.1"/>
    <property type="molecule type" value="Genomic_DNA"/>
</dbReference>
<dbReference type="GO" id="GO:0016020">
    <property type="term" value="C:membrane"/>
    <property type="evidence" value="ECO:0007669"/>
    <property type="project" value="UniProtKB-SubCell"/>
</dbReference>
<dbReference type="Pfam" id="PF01040">
    <property type="entry name" value="UbiA"/>
    <property type="match status" value="1"/>
</dbReference>
<name>A0A6J7MRT3_9ZZZZ</name>
<gene>
    <name evidence="9" type="ORF">UFOPK3974_00366</name>
</gene>
<evidence type="ECO:0000256" key="3">
    <source>
        <dbReference type="ARBA" id="ARBA00022428"/>
    </source>
</evidence>
<feature type="transmembrane region" description="Helical" evidence="8">
    <location>
        <begin position="208"/>
        <end position="227"/>
    </location>
</feature>
<evidence type="ECO:0000256" key="4">
    <source>
        <dbReference type="ARBA" id="ARBA00022679"/>
    </source>
</evidence>
<feature type="transmembrane region" description="Helical" evidence="8">
    <location>
        <begin position="324"/>
        <end position="342"/>
    </location>
</feature>
<feature type="transmembrane region" description="Helical" evidence="8">
    <location>
        <begin position="50"/>
        <end position="68"/>
    </location>
</feature>